<dbReference type="Pfam" id="PF02014">
    <property type="entry name" value="Reeler"/>
    <property type="match status" value="1"/>
</dbReference>
<dbReference type="PROSITE" id="PS51019">
    <property type="entry name" value="REELIN"/>
    <property type="match status" value="1"/>
</dbReference>
<dbReference type="InterPro" id="IPR002861">
    <property type="entry name" value="Reeler_dom"/>
</dbReference>
<keyword evidence="2" id="KW-1185">Reference proteome</keyword>
<protein>
    <submittedName>
        <fullName evidence="1">Uncharacterized protein</fullName>
    </submittedName>
</protein>
<dbReference type="AlphaFoldDB" id="A0A7D9E6P2"/>
<comment type="caution">
    <text evidence="1">The sequence shown here is derived from an EMBL/GenBank/DDBJ whole genome shotgun (WGS) entry which is preliminary data.</text>
</comment>
<dbReference type="CDD" id="cd08544">
    <property type="entry name" value="Reeler"/>
    <property type="match status" value="1"/>
</dbReference>
<dbReference type="Gene3D" id="2.60.40.4060">
    <property type="entry name" value="Reeler domain"/>
    <property type="match status" value="1"/>
</dbReference>
<dbReference type="InterPro" id="IPR051237">
    <property type="entry name" value="Ferric-chelate_Red/DefProt"/>
</dbReference>
<organism evidence="1 2">
    <name type="scientific">Paramuricea clavata</name>
    <name type="common">Red gorgonian</name>
    <name type="synonym">Violescent sea-whip</name>
    <dbReference type="NCBI Taxonomy" id="317549"/>
    <lineage>
        <taxon>Eukaryota</taxon>
        <taxon>Metazoa</taxon>
        <taxon>Cnidaria</taxon>
        <taxon>Anthozoa</taxon>
        <taxon>Octocorallia</taxon>
        <taxon>Malacalcyonacea</taxon>
        <taxon>Plexauridae</taxon>
        <taxon>Paramuricea</taxon>
    </lineage>
</organism>
<dbReference type="PANTHER" id="PTHR45828:SF42">
    <property type="entry name" value="DEFENSE PROTEIN L(2)34FC"/>
    <property type="match status" value="1"/>
</dbReference>
<dbReference type="PANTHER" id="PTHR45828">
    <property type="entry name" value="CYTOCHROME B561/FERRIC REDUCTASE TRANSMEMBRANE"/>
    <property type="match status" value="1"/>
</dbReference>
<evidence type="ECO:0000313" key="1">
    <source>
        <dbReference type="EMBL" id="CAB3999967.1"/>
    </source>
</evidence>
<evidence type="ECO:0000313" key="2">
    <source>
        <dbReference type="Proteomes" id="UP001152795"/>
    </source>
</evidence>
<reference evidence="1" key="1">
    <citation type="submission" date="2020-04" db="EMBL/GenBank/DDBJ databases">
        <authorList>
            <person name="Alioto T."/>
            <person name="Alioto T."/>
            <person name="Gomez Garrido J."/>
        </authorList>
    </citation>
    <scope>NUCLEOTIDE SEQUENCE</scope>
    <source>
        <strain evidence="1">A484AB</strain>
    </source>
</reference>
<dbReference type="OrthoDB" id="6418377at2759"/>
<proteinExistence type="predicted"/>
<dbReference type="Proteomes" id="UP001152795">
    <property type="component" value="Unassembled WGS sequence"/>
</dbReference>
<sequence length="220" mass="24665">MHPVRVILLAIATRFVSCRPDGASPVSCATMQPDHYNPVLGRLSEAQSKPSPYRLAARWDKRMEMIRVSVSGDRIQGFLMQARVKINGPAIGSFVNIIENPDATYQNCSLFTQFGKYSSVTHSNREYQEKLEFYWEPPTNISGNETDVTFFATLAKNKNIYWIFQQSNTLPMNMEDVKDYPYLATTGTTTEAAGNASSSNKASVVVLLLLTILVFLSSRY</sequence>
<dbReference type="InterPro" id="IPR042307">
    <property type="entry name" value="Reeler_sf"/>
</dbReference>
<accession>A0A7D9E6P2</accession>
<dbReference type="GO" id="GO:0016020">
    <property type="term" value="C:membrane"/>
    <property type="evidence" value="ECO:0007669"/>
    <property type="project" value="TreeGrafter"/>
</dbReference>
<name>A0A7D9E6P2_PARCT</name>
<gene>
    <name evidence="1" type="ORF">PACLA_8A007790</name>
</gene>
<dbReference type="EMBL" id="CACRXK020003717">
    <property type="protein sequence ID" value="CAB3999967.1"/>
    <property type="molecule type" value="Genomic_DNA"/>
</dbReference>